<dbReference type="Proteomes" id="UP001327560">
    <property type="component" value="Chromosome 1"/>
</dbReference>
<keyword evidence="2" id="KW-1185">Reference proteome</keyword>
<sequence>MPGNGWAAVGSAEEEKRRGVVDREEIRGGRCVYDMFAVADSGDSPPFGEFIALRYGVEDEKRDDGERWRVARRAEG</sequence>
<name>A0AAQ3JR07_9LILI</name>
<dbReference type="EMBL" id="CP136890">
    <property type="protein sequence ID" value="WOK93584.1"/>
    <property type="molecule type" value="Genomic_DNA"/>
</dbReference>
<dbReference type="AlphaFoldDB" id="A0AAQ3JR07"/>
<evidence type="ECO:0000313" key="2">
    <source>
        <dbReference type="Proteomes" id="UP001327560"/>
    </source>
</evidence>
<protein>
    <submittedName>
        <fullName evidence="1">Uncharacterized protein</fullName>
    </submittedName>
</protein>
<proteinExistence type="predicted"/>
<accession>A0AAQ3JR07</accession>
<gene>
    <name evidence="1" type="ORF">Cni_G02284</name>
</gene>
<reference evidence="1 2" key="1">
    <citation type="submission" date="2023-10" db="EMBL/GenBank/DDBJ databases">
        <title>Chromosome-scale genome assembly provides insights into flower coloration mechanisms of Canna indica.</title>
        <authorList>
            <person name="Li C."/>
        </authorList>
    </citation>
    <scope>NUCLEOTIDE SEQUENCE [LARGE SCALE GENOMIC DNA]</scope>
    <source>
        <tissue evidence="1">Flower</tissue>
    </source>
</reference>
<evidence type="ECO:0000313" key="1">
    <source>
        <dbReference type="EMBL" id="WOK93584.1"/>
    </source>
</evidence>
<organism evidence="1 2">
    <name type="scientific">Canna indica</name>
    <name type="common">Indian-shot</name>
    <dbReference type="NCBI Taxonomy" id="4628"/>
    <lineage>
        <taxon>Eukaryota</taxon>
        <taxon>Viridiplantae</taxon>
        <taxon>Streptophyta</taxon>
        <taxon>Embryophyta</taxon>
        <taxon>Tracheophyta</taxon>
        <taxon>Spermatophyta</taxon>
        <taxon>Magnoliopsida</taxon>
        <taxon>Liliopsida</taxon>
        <taxon>Zingiberales</taxon>
        <taxon>Cannaceae</taxon>
        <taxon>Canna</taxon>
    </lineage>
</organism>